<dbReference type="OrthoDB" id="2325316at2759"/>
<organism evidence="2 3">
    <name type="scientific">Cetraspora pellucida</name>
    <dbReference type="NCBI Taxonomy" id="1433469"/>
    <lineage>
        <taxon>Eukaryota</taxon>
        <taxon>Fungi</taxon>
        <taxon>Fungi incertae sedis</taxon>
        <taxon>Mucoromycota</taxon>
        <taxon>Glomeromycotina</taxon>
        <taxon>Glomeromycetes</taxon>
        <taxon>Diversisporales</taxon>
        <taxon>Gigasporaceae</taxon>
        <taxon>Cetraspora</taxon>
    </lineage>
</organism>
<feature type="compositionally biased region" description="Basic and acidic residues" evidence="1">
    <location>
        <begin position="149"/>
        <end position="161"/>
    </location>
</feature>
<feature type="region of interest" description="Disordered" evidence="1">
    <location>
        <begin position="353"/>
        <end position="376"/>
    </location>
</feature>
<feature type="region of interest" description="Disordered" evidence="1">
    <location>
        <begin position="201"/>
        <end position="236"/>
    </location>
</feature>
<name>A0A9N9G4L8_9GLOM</name>
<comment type="caution">
    <text evidence="2">The sequence shown here is derived from an EMBL/GenBank/DDBJ whole genome shotgun (WGS) entry which is preliminary data.</text>
</comment>
<accession>A0A9N9G4L8</accession>
<evidence type="ECO:0000256" key="1">
    <source>
        <dbReference type="SAM" id="MobiDB-lite"/>
    </source>
</evidence>
<dbReference type="AlphaFoldDB" id="A0A9N9G4L8"/>
<sequence length="407" mass="46251">MTQVKKLQNKRTETQKKIKLFQRGEQKIKLDIHRERPILPPLPLPYPPATRVEKIVEKLVSKPKLARFPNAFIMYRNEYVQFLKASGLNFPMTELSPMISYSWKQEPPCVKDAYTQISSEAERLYVQTIAMPKDSSNQGQGCDLLSLPENDRDADNPRSDIDPNLQIENQYNDGYFTDYNPTFLGTPSQSYFFEQCEHNSNVQTNSSSPELEPSWLPESYDISTNNTNKSVGQDDNDNTLTNTLAKTLAKQGQQVLFDGQFVDWTIINESFINETCLPPISPSRRSSESSDLSSCDMIHLINVTNSSQPIQETSPTMQYVNQIFPENISLPLFENMHGQFDDQSFFTPSFDTDSLSSQYDSNPQTPGSPFSSSSINDNQHELSEITIDIFSAIDCALSFKHHANNDF</sequence>
<gene>
    <name evidence="2" type="ORF">CPELLU_LOCUS5914</name>
</gene>
<keyword evidence="3" id="KW-1185">Reference proteome</keyword>
<dbReference type="EMBL" id="CAJVQA010003533">
    <property type="protein sequence ID" value="CAG8577033.1"/>
    <property type="molecule type" value="Genomic_DNA"/>
</dbReference>
<feature type="compositionally biased region" description="Polar residues" evidence="1">
    <location>
        <begin position="221"/>
        <end position="233"/>
    </location>
</feature>
<feature type="region of interest" description="Disordered" evidence="1">
    <location>
        <begin position="132"/>
        <end position="165"/>
    </location>
</feature>
<dbReference type="InterPro" id="IPR036910">
    <property type="entry name" value="HMG_box_dom_sf"/>
</dbReference>
<dbReference type="Proteomes" id="UP000789759">
    <property type="component" value="Unassembled WGS sequence"/>
</dbReference>
<feature type="compositionally biased region" description="Low complexity" evidence="1">
    <location>
        <begin position="206"/>
        <end position="219"/>
    </location>
</feature>
<protein>
    <submittedName>
        <fullName evidence="2">20225_t:CDS:1</fullName>
    </submittedName>
</protein>
<evidence type="ECO:0000313" key="2">
    <source>
        <dbReference type="EMBL" id="CAG8577033.1"/>
    </source>
</evidence>
<proteinExistence type="predicted"/>
<reference evidence="2" key="1">
    <citation type="submission" date="2021-06" db="EMBL/GenBank/DDBJ databases">
        <authorList>
            <person name="Kallberg Y."/>
            <person name="Tangrot J."/>
            <person name="Rosling A."/>
        </authorList>
    </citation>
    <scope>NUCLEOTIDE SEQUENCE</scope>
    <source>
        <strain evidence="2">FL966</strain>
    </source>
</reference>
<dbReference type="SUPFAM" id="SSF47095">
    <property type="entry name" value="HMG-box"/>
    <property type="match status" value="1"/>
</dbReference>
<dbReference type="Gene3D" id="1.10.30.10">
    <property type="entry name" value="High mobility group box domain"/>
    <property type="match status" value="1"/>
</dbReference>
<evidence type="ECO:0000313" key="3">
    <source>
        <dbReference type="Proteomes" id="UP000789759"/>
    </source>
</evidence>